<proteinExistence type="predicted"/>
<reference evidence="2" key="1">
    <citation type="submission" date="2017-07" db="EMBL/GenBank/DDBJ databases">
        <title>Taro Niue Genome Assembly and Annotation.</title>
        <authorList>
            <person name="Atibalentja N."/>
            <person name="Keating K."/>
            <person name="Fields C.J."/>
        </authorList>
    </citation>
    <scope>NUCLEOTIDE SEQUENCE</scope>
    <source>
        <strain evidence="2">Niue_2</strain>
        <tissue evidence="2">Leaf</tissue>
    </source>
</reference>
<protein>
    <submittedName>
        <fullName evidence="2">Uncharacterized protein</fullName>
    </submittedName>
</protein>
<gene>
    <name evidence="2" type="ORF">Taro_017441</name>
</gene>
<keyword evidence="1" id="KW-0812">Transmembrane</keyword>
<comment type="caution">
    <text evidence="2">The sequence shown here is derived from an EMBL/GenBank/DDBJ whole genome shotgun (WGS) entry which is preliminary data.</text>
</comment>
<keyword evidence="1" id="KW-1133">Transmembrane helix</keyword>
<dbReference type="Proteomes" id="UP000652761">
    <property type="component" value="Unassembled WGS sequence"/>
</dbReference>
<name>A0A843UN46_COLES</name>
<keyword evidence="3" id="KW-1185">Reference proteome</keyword>
<organism evidence="2 3">
    <name type="scientific">Colocasia esculenta</name>
    <name type="common">Wild taro</name>
    <name type="synonym">Arum esculentum</name>
    <dbReference type="NCBI Taxonomy" id="4460"/>
    <lineage>
        <taxon>Eukaryota</taxon>
        <taxon>Viridiplantae</taxon>
        <taxon>Streptophyta</taxon>
        <taxon>Embryophyta</taxon>
        <taxon>Tracheophyta</taxon>
        <taxon>Spermatophyta</taxon>
        <taxon>Magnoliopsida</taxon>
        <taxon>Liliopsida</taxon>
        <taxon>Araceae</taxon>
        <taxon>Aroideae</taxon>
        <taxon>Colocasieae</taxon>
        <taxon>Colocasia</taxon>
    </lineage>
</organism>
<evidence type="ECO:0000313" key="3">
    <source>
        <dbReference type="Proteomes" id="UP000652761"/>
    </source>
</evidence>
<keyword evidence="1" id="KW-0472">Membrane</keyword>
<feature type="transmembrane region" description="Helical" evidence="1">
    <location>
        <begin position="208"/>
        <end position="229"/>
    </location>
</feature>
<dbReference type="AlphaFoldDB" id="A0A843UN46"/>
<feature type="transmembrane region" description="Helical" evidence="1">
    <location>
        <begin position="57"/>
        <end position="85"/>
    </location>
</feature>
<sequence>MPCVPALADGPSGGFREVCRACLCLLGLTPILGSLLREFSGLRALSSRSRWMACKRCGLCVLLLAACGGGLVALVVTEFLTLFLMSEVQSGSTCGPSTLWRFEVAVPMVLGVASFPVGSGCELQESVAAVVGCACYERGSCFTRAVIEFVVGLRVCVGMSRGLREPTCGMTFTGAGLWSAKLVGVGASARAKQRLVSCVAPLVELQHLSVVVVGLVLASCELSCIAWLLVFWLRCIAWLPYVLVMFSQIGWLLS</sequence>
<dbReference type="EMBL" id="NMUH01000795">
    <property type="protein sequence ID" value="MQL84928.1"/>
    <property type="molecule type" value="Genomic_DNA"/>
</dbReference>
<feature type="transmembrane region" description="Helical" evidence="1">
    <location>
        <begin position="236"/>
        <end position="253"/>
    </location>
</feature>
<accession>A0A843UN46</accession>
<evidence type="ECO:0000256" key="1">
    <source>
        <dbReference type="SAM" id="Phobius"/>
    </source>
</evidence>
<evidence type="ECO:0000313" key="2">
    <source>
        <dbReference type="EMBL" id="MQL84928.1"/>
    </source>
</evidence>